<protein>
    <recommendedName>
        <fullName evidence="2">Lamina-associated polypeptide 2 alpha C-terminal domain-containing protein</fullName>
    </recommendedName>
</protein>
<feature type="region of interest" description="Disordered" evidence="1">
    <location>
        <begin position="448"/>
        <end position="517"/>
    </location>
</feature>
<evidence type="ECO:0000259" key="2">
    <source>
        <dbReference type="Pfam" id="PF11560"/>
    </source>
</evidence>
<feature type="region of interest" description="Disordered" evidence="1">
    <location>
        <begin position="1"/>
        <end position="27"/>
    </location>
</feature>
<accession>A0A7D9NME8</accession>
<feature type="region of interest" description="Disordered" evidence="1">
    <location>
        <begin position="43"/>
        <end position="116"/>
    </location>
</feature>
<reference evidence="3" key="2">
    <citation type="journal article" date="2010" name="Science">
        <title>The genome of the Western clawed frog Xenopus tropicalis.</title>
        <authorList>
            <person name="Hellsten U."/>
            <person name="Harland R.M."/>
            <person name="Gilchrist M.J."/>
            <person name="Hendrix D."/>
            <person name="Jurka J."/>
            <person name="Kapitonov V."/>
            <person name="Ovcharenko I."/>
            <person name="Putnam N.H."/>
            <person name="Shu S."/>
            <person name="Taher L."/>
            <person name="Blitz I.L."/>
            <person name="Blumberg B."/>
            <person name="Dichmann D.S."/>
            <person name="Dubchak I."/>
            <person name="Amaya E."/>
            <person name="Detter J.C."/>
            <person name="Fletcher R."/>
            <person name="Gerhard D.S."/>
            <person name="Goodstein D."/>
            <person name="Graves T."/>
            <person name="Grigoriev I.V."/>
            <person name="Grimwood J."/>
            <person name="Kawashima T."/>
            <person name="Lindquist E."/>
            <person name="Lucas S.M."/>
            <person name="Mead P.E."/>
            <person name="Mitros T."/>
            <person name="Ogino H."/>
            <person name="Ohta Y."/>
            <person name="Poliakov A.V."/>
            <person name="Pollet N."/>
            <person name="Robert J."/>
            <person name="Salamov A."/>
            <person name="Sater A.K."/>
            <person name="Schmutz J."/>
            <person name="Terry A."/>
            <person name="Vize P.D."/>
            <person name="Warren W.C."/>
            <person name="Wells D."/>
            <person name="Wills A."/>
            <person name="Wilson R.K."/>
            <person name="Zimmerman L.B."/>
            <person name="Zorn A.M."/>
            <person name="Grainger R."/>
            <person name="Grammer T."/>
            <person name="Khokha M.K."/>
            <person name="Richardson P.M."/>
            <person name="Rokhsar D.S."/>
        </authorList>
    </citation>
    <scope>NUCLEOTIDE SEQUENCE [LARGE SCALE GENOMIC DNA]</scope>
    <source>
        <strain evidence="3">Nigerian</strain>
    </source>
</reference>
<organism evidence="3">
    <name type="scientific">Xenopus tropicalis</name>
    <name type="common">Western clawed frog</name>
    <name type="synonym">Silurana tropicalis</name>
    <dbReference type="NCBI Taxonomy" id="8364"/>
    <lineage>
        <taxon>Eukaryota</taxon>
        <taxon>Metazoa</taxon>
        <taxon>Chordata</taxon>
        <taxon>Craniata</taxon>
        <taxon>Vertebrata</taxon>
        <taxon>Euteleostomi</taxon>
        <taxon>Amphibia</taxon>
        <taxon>Batrachia</taxon>
        <taxon>Anura</taxon>
        <taxon>Pipoidea</taxon>
        <taxon>Pipidae</taxon>
        <taxon>Xenopodinae</taxon>
        <taxon>Xenopus</taxon>
        <taxon>Silurana</taxon>
    </lineage>
</organism>
<feature type="compositionally biased region" description="Polar residues" evidence="1">
    <location>
        <begin position="65"/>
        <end position="84"/>
    </location>
</feature>
<reference evidence="3" key="1">
    <citation type="submission" date="2009-11" db="EMBL/GenBank/DDBJ databases">
        <authorList>
            <consortium name="US DOE Joint Genome Institute (JGI-PGF)"/>
            <person name="Ottilar R."/>
            <person name="Schmutz J."/>
            <person name="Salamov A."/>
            <person name="Cheng J.F."/>
            <person name="Lucas S."/>
            <person name="Pitluck S."/>
            <person name="Gundlach H."/>
            <person name="Guo Y."/>
            <person name="Haberer G."/>
            <person name="Nasrallah J."/>
            <person name="Mayer K.F.X."/>
            <person name="van de Peer Y."/>
            <person name="Weigel D."/>
            <person name="Grigoriev I.V."/>
        </authorList>
    </citation>
    <scope>NUCLEOTIDE SEQUENCE</scope>
    <source>
        <strain evidence="3">Nigerian</strain>
    </source>
</reference>
<feature type="compositionally biased region" description="Basic residues" evidence="1">
    <location>
        <begin position="18"/>
        <end position="27"/>
    </location>
</feature>
<name>A0A7D9NME8_XENTR</name>
<dbReference type="AlphaFoldDB" id="A0A7D9NME8"/>
<dbReference type="InterPro" id="IPR021623">
    <property type="entry name" value="LAP2alpha_C"/>
</dbReference>
<feature type="compositionally biased region" description="Basic and acidic residues" evidence="1">
    <location>
        <begin position="1"/>
        <end position="12"/>
    </location>
</feature>
<reference evidence="3" key="3">
    <citation type="submission" date="2016-05" db="EMBL/GenBank/DDBJ databases">
        <title>WGS assembly of Xenopus tropicalis.</title>
        <authorList>
            <person name="Sessions A."/>
            <person name="Jenkins J."/>
            <person name="Mitros T."/>
            <person name="Lyons J.T."/>
            <person name="Dichmann D.S."/>
            <person name="Robert J."/>
            <person name="Harland R.M."/>
            <person name="Rokhsar D.S."/>
        </authorList>
    </citation>
    <scope>NUCLEOTIDE SEQUENCE</scope>
    <source>
        <strain evidence="3">Nigerian</strain>
    </source>
</reference>
<evidence type="ECO:0000313" key="3">
    <source>
        <dbReference type="EMBL" id="OCA13686.1"/>
    </source>
</evidence>
<sequence>MEKADSLKDLREVIQSAKKQKKPDKLPKCKVCKHSLRKSERNYCSDCKPASQTPSVAEPPILSPQALQAQDSASLPNTPQANSPLPTPATDQPPIAQAPIPMPWEDNPLAHTSNQVPAQFGEFLQWIMNTVQPPQAQGGQTKARDNRKRKATVTLPSSSESEEGLASDSEADELLSQNSDFSTHSQPQSESDSDEEGTSSASPETSKRLLREMMQTLEIKDETVPLSRADKLLGVQKKSKLAFPVFNSLTQANEAEWAQPERRIALTQRFFKTYPVPEEHQKKWDRAPKVDSAVARLSRQTAIPAEEAAFKDPLDRRMESILKRSYTQAAAILRPAVASAGLARTARHWALELARHPPSSKQQLQLEVDRLSTTLSFLAESALEITRLAAKATSNAVVARRALWLRHWTGDTASKRRLLSLKFTGESLFGPDLKQIISDVTGGKSTFLPTGKKQKFDSSNRYSGRRGWNSQSRPFRPFRSGFRSSPADQGARRGRPTWQQHARSNTKKPNTTKPNSA</sequence>
<feature type="domain" description="Lamina-associated polypeptide 2 alpha C-terminal" evidence="2">
    <location>
        <begin position="237"/>
        <end position="438"/>
    </location>
</feature>
<dbReference type="Pfam" id="PF11560">
    <property type="entry name" value="LAP2alpha"/>
    <property type="match status" value="1"/>
</dbReference>
<proteinExistence type="predicted"/>
<feature type="region of interest" description="Disordered" evidence="1">
    <location>
        <begin position="129"/>
        <end position="207"/>
    </location>
</feature>
<gene>
    <name evidence="3" type="ORF">XENTR_v90029893mg</name>
</gene>
<evidence type="ECO:0000256" key="1">
    <source>
        <dbReference type="SAM" id="MobiDB-lite"/>
    </source>
</evidence>
<feature type="compositionally biased region" description="Polar residues" evidence="1">
    <location>
        <begin position="129"/>
        <end position="140"/>
    </location>
</feature>
<dbReference type="Gene3D" id="1.10.287.3160">
    <property type="match status" value="1"/>
</dbReference>
<feature type="compositionally biased region" description="Polar residues" evidence="1">
    <location>
        <begin position="175"/>
        <end position="188"/>
    </location>
</feature>
<feature type="compositionally biased region" description="Low complexity" evidence="1">
    <location>
        <begin position="472"/>
        <end position="486"/>
    </location>
</feature>
<feature type="compositionally biased region" description="Polar residues" evidence="1">
    <location>
        <begin position="497"/>
        <end position="517"/>
    </location>
</feature>
<dbReference type="EMBL" id="KV464906">
    <property type="protein sequence ID" value="OCA13686.1"/>
    <property type="molecule type" value="Genomic_DNA"/>
</dbReference>
<feature type="compositionally biased region" description="Acidic residues" evidence="1">
    <location>
        <begin position="160"/>
        <end position="173"/>
    </location>
</feature>
<feature type="compositionally biased region" description="Low complexity" evidence="1">
    <location>
        <begin position="88"/>
        <end position="99"/>
    </location>
</feature>